<dbReference type="Proteomes" id="UP000075424">
    <property type="component" value="Unassembled WGS sequence"/>
</dbReference>
<dbReference type="Gene3D" id="3.40.50.10490">
    <property type="entry name" value="Glucose-6-phosphate isomerase like protein, domain 1"/>
    <property type="match status" value="3"/>
</dbReference>
<dbReference type="NCBIfam" id="NF010697">
    <property type="entry name" value="PRK14097.1"/>
    <property type="match status" value="1"/>
</dbReference>
<dbReference type="PANTHER" id="PTHR11469">
    <property type="entry name" value="GLUCOSE-6-PHOSPHATE ISOMERASE"/>
    <property type="match status" value="1"/>
</dbReference>
<keyword evidence="5" id="KW-0597">Phosphoprotein</keyword>
<dbReference type="InterPro" id="IPR001672">
    <property type="entry name" value="G6P_Isomerase"/>
</dbReference>
<evidence type="ECO:0000256" key="1">
    <source>
        <dbReference type="ARBA" id="ARBA00004926"/>
    </source>
</evidence>
<evidence type="ECO:0000256" key="3">
    <source>
        <dbReference type="ARBA" id="ARBA00022432"/>
    </source>
</evidence>
<protein>
    <recommendedName>
        <fullName evidence="9">Glucose-6-phosphate isomerase</fullName>
        <shortName evidence="9">GPI</shortName>
        <ecNumber evidence="9">5.3.1.9</ecNumber>
    </recommendedName>
    <alternativeName>
        <fullName evidence="9">Phosphoglucose isomerase</fullName>
        <shortName evidence="9">PGI</shortName>
    </alternativeName>
    <alternativeName>
        <fullName evidence="9">Phosphohexose isomerase</fullName>
        <shortName evidence="9">PHI</shortName>
    </alternativeName>
</protein>
<comment type="function">
    <text evidence="9">Catalyzes the reversible isomerization of glucose-6-phosphate to fructose-6-phosphate.</text>
</comment>
<keyword evidence="7 9" id="KW-0413">Isomerase</keyword>
<dbReference type="FunFam" id="3.40.50.10490:FF:000015">
    <property type="entry name" value="Glucose-6-phosphate isomerase"/>
    <property type="match status" value="1"/>
</dbReference>
<dbReference type="GO" id="GO:0048029">
    <property type="term" value="F:monosaccharide binding"/>
    <property type="evidence" value="ECO:0007669"/>
    <property type="project" value="TreeGrafter"/>
</dbReference>
<dbReference type="SUPFAM" id="SSF53697">
    <property type="entry name" value="SIS domain"/>
    <property type="match status" value="1"/>
</dbReference>
<dbReference type="CDD" id="cd05015">
    <property type="entry name" value="SIS_PGI_1"/>
    <property type="match status" value="1"/>
</dbReference>
<evidence type="ECO:0000256" key="4">
    <source>
        <dbReference type="ARBA" id="ARBA00022490"/>
    </source>
</evidence>
<evidence type="ECO:0000256" key="9">
    <source>
        <dbReference type="HAMAP-Rule" id="MF_00473"/>
    </source>
</evidence>
<proteinExistence type="inferred from homology"/>
<keyword evidence="3 9" id="KW-0312">Gluconeogenesis</keyword>
<dbReference type="FunFam" id="3.40.50.10490:FF:000020">
    <property type="entry name" value="Glucose-6-phosphate isomerase"/>
    <property type="match status" value="1"/>
</dbReference>
<comment type="subcellular location">
    <subcellularLocation>
        <location evidence="9">Cytoplasm</location>
    </subcellularLocation>
</comment>
<gene>
    <name evidence="9" type="primary">pgi</name>
    <name evidence="11" type="ORF">B4109_2487</name>
</gene>
<dbReference type="InterPro" id="IPR018189">
    <property type="entry name" value="Phosphoglucose_isomerase_CS"/>
</dbReference>
<dbReference type="PANTHER" id="PTHR11469:SF1">
    <property type="entry name" value="GLUCOSE-6-PHOSPHATE ISOMERASE"/>
    <property type="match status" value="1"/>
</dbReference>
<evidence type="ECO:0000256" key="7">
    <source>
        <dbReference type="ARBA" id="ARBA00023235"/>
    </source>
</evidence>
<name>A0A150M903_GEOSE</name>
<dbReference type="PRINTS" id="PR00662">
    <property type="entry name" value="G6PISOMERASE"/>
</dbReference>
<feature type="active site" evidence="9">
    <location>
        <position position="546"/>
    </location>
</feature>
<dbReference type="PROSITE" id="PS51463">
    <property type="entry name" value="P_GLUCOSE_ISOMERASE_3"/>
    <property type="match status" value="1"/>
</dbReference>
<comment type="pathway">
    <text evidence="9">Carbohydrate biosynthesis; gluconeogenesis.</text>
</comment>
<dbReference type="GO" id="GO:0006094">
    <property type="term" value="P:gluconeogenesis"/>
    <property type="evidence" value="ECO:0007669"/>
    <property type="project" value="UniProtKB-UniRule"/>
</dbReference>
<evidence type="ECO:0000256" key="8">
    <source>
        <dbReference type="ARBA" id="ARBA00029321"/>
    </source>
</evidence>
<evidence type="ECO:0000256" key="2">
    <source>
        <dbReference type="ARBA" id="ARBA00006604"/>
    </source>
</evidence>
<dbReference type="UniPathway" id="UPA00109">
    <property type="reaction ID" value="UER00181"/>
</dbReference>
<dbReference type="EC" id="5.3.1.9" evidence="9"/>
<dbReference type="Pfam" id="PF00342">
    <property type="entry name" value="PGI"/>
    <property type="match status" value="1"/>
</dbReference>
<evidence type="ECO:0000256" key="10">
    <source>
        <dbReference type="RuleBase" id="RU000612"/>
    </source>
</evidence>
<dbReference type="GO" id="GO:0097367">
    <property type="term" value="F:carbohydrate derivative binding"/>
    <property type="evidence" value="ECO:0007669"/>
    <property type="project" value="InterPro"/>
</dbReference>
<organism evidence="11 12">
    <name type="scientific">Geobacillus stearothermophilus</name>
    <name type="common">Bacillus stearothermophilus</name>
    <dbReference type="NCBI Taxonomy" id="1422"/>
    <lineage>
        <taxon>Bacteria</taxon>
        <taxon>Bacillati</taxon>
        <taxon>Bacillota</taxon>
        <taxon>Bacilli</taxon>
        <taxon>Bacillales</taxon>
        <taxon>Anoxybacillaceae</taxon>
        <taxon>Geobacillus</taxon>
    </lineage>
</organism>
<dbReference type="FunFam" id="3.40.50.10490:FF:000016">
    <property type="entry name" value="Glucose-6-phosphate isomerase"/>
    <property type="match status" value="1"/>
</dbReference>
<dbReference type="PROSITE" id="PS00765">
    <property type="entry name" value="P_GLUCOSE_ISOMERASE_1"/>
    <property type="match status" value="1"/>
</dbReference>
<dbReference type="GO" id="GO:0051156">
    <property type="term" value="P:glucose 6-phosphate metabolic process"/>
    <property type="evidence" value="ECO:0007669"/>
    <property type="project" value="TreeGrafter"/>
</dbReference>
<dbReference type="AlphaFoldDB" id="A0A150M903"/>
<dbReference type="GO" id="GO:0005829">
    <property type="term" value="C:cytosol"/>
    <property type="evidence" value="ECO:0007669"/>
    <property type="project" value="TreeGrafter"/>
</dbReference>
<sequence length="570" mass="63917">MEEKSCRHDRVQSGKCCFSRRSGIVGLAGMAVLPGFLGVGKGSEKAAKTHFHKRLPLPLPLRLWQNSQLGETAVVRRLSSENTQRKLSELNPFANADCGLISPVYSAKVKEGNEHEREAEWMTHIRFDYSKALAFFGEHELTYLRDAVKVAHHSLHEKTGTGNDFLGWLDWPVDYDKDEFARIKEAAKKIQSDSDVLLVIGIGGSYLGARAAIEMLHHSFYNALPKEKRKTPQIIFVGNNISSTYMKDVIDFLEGKDFSINVISKSGTTTEPAIAFRIFRKLLEDKYGKEEARRRIYATTDSKRGALRTLANEEGYETFVIPDDIGGRYSVLTAVGLLPIAASGADIDAMMEGAAKARSDFSSSELEDNAAYQYAAIRNILYNKGKTIELLVNYEPALHYFAEWWKQLFGESEGKDQKGIYPASADFSTDLHSLGQYIQEGRRDLFETVLKLEEPRHELVIEAEDNDLDGLNYLAGKTVDFVNTKAFEGTLLAHTDGGVPNLVITLPKLDEYTFGYLVYFFEKACAMSGYLLGVNPFDQPGVEAYKKNMFALLGKPGYEQLKEELEKRLK</sequence>
<dbReference type="GO" id="GO:0006096">
    <property type="term" value="P:glycolytic process"/>
    <property type="evidence" value="ECO:0007669"/>
    <property type="project" value="UniProtKB-UniRule"/>
</dbReference>
<reference evidence="11 12" key="1">
    <citation type="submission" date="2016-01" db="EMBL/GenBank/DDBJ databases">
        <title>Draft Genome Sequences of Seven Thermophilic Sporeformers Isolated from Foods.</title>
        <authorList>
            <person name="Berendsen E.M."/>
            <person name="Wells-Bennik M.H."/>
            <person name="Krawcyk A.O."/>
            <person name="De Jong A."/>
            <person name="Holsappel S."/>
            <person name="Eijlander R.T."/>
            <person name="Kuipers O.P."/>
        </authorList>
    </citation>
    <scope>NUCLEOTIDE SEQUENCE [LARGE SCALE GENOMIC DNA]</scope>
    <source>
        <strain evidence="11 12">B4109</strain>
    </source>
</reference>
<dbReference type="InterPro" id="IPR035476">
    <property type="entry name" value="SIS_PGI_1"/>
</dbReference>
<comment type="caution">
    <text evidence="11">The sequence shown here is derived from an EMBL/GenBank/DDBJ whole genome shotgun (WGS) entry which is preliminary data.</text>
</comment>
<dbReference type="CDD" id="cd05016">
    <property type="entry name" value="SIS_PGI_2"/>
    <property type="match status" value="1"/>
</dbReference>
<dbReference type="UniPathway" id="UPA00138"/>
<keyword evidence="4 9" id="KW-0963">Cytoplasm</keyword>
<accession>A0A150M903</accession>
<dbReference type="EMBL" id="LQYV01000142">
    <property type="protein sequence ID" value="KYD20906.1"/>
    <property type="molecule type" value="Genomic_DNA"/>
</dbReference>
<dbReference type="InterPro" id="IPR046348">
    <property type="entry name" value="SIS_dom_sf"/>
</dbReference>
<evidence type="ECO:0000313" key="12">
    <source>
        <dbReference type="Proteomes" id="UP000075424"/>
    </source>
</evidence>
<evidence type="ECO:0000256" key="5">
    <source>
        <dbReference type="ARBA" id="ARBA00022553"/>
    </source>
</evidence>
<dbReference type="InterPro" id="IPR035482">
    <property type="entry name" value="SIS_PGI_2"/>
</dbReference>
<comment type="similarity">
    <text evidence="2 9 10">Belongs to the GPI family.</text>
</comment>
<comment type="pathway">
    <text evidence="1 9 10">Carbohydrate degradation; glycolysis; D-glyceraldehyde 3-phosphate and glycerone phosphate from D-glucose: step 2/4.</text>
</comment>
<comment type="caution">
    <text evidence="9">Lacks conserved residue(s) required for the propagation of feature annotation.</text>
</comment>
<dbReference type="GO" id="GO:0004347">
    <property type="term" value="F:glucose-6-phosphate isomerase activity"/>
    <property type="evidence" value="ECO:0007669"/>
    <property type="project" value="UniProtKB-UniRule"/>
</dbReference>
<evidence type="ECO:0000256" key="6">
    <source>
        <dbReference type="ARBA" id="ARBA00023152"/>
    </source>
</evidence>
<dbReference type="HAMAP" id="MF_00473">
    <property type="entry name" value="G6P_isomerase"/>
    <property type="match status" value="1"/>
</dbReference>
<dbReference type="PROSITE" id="PS00174">
    <property type="entry name" value="P_GLUCOSE_ISOMERASE_2"/>
    <property type="match status" value="1"/>
</dbReference>
<evidence type="ECO:0000313" key="11">
    <source>
        <dbReference type="EMBL" id="KYD20906.1"/>
    </source>
</evidence>
<keyword evidence="6 9" id="KW-0324">Glycolysis</keyword>
<comment type="catalytic activity">
    <reaction evidence="8 9 10">
        <text>alpha-D-glucose 6-phosphate = beta-D-fructose 6-phosphate</text>
        <dbReference type="Rhea" id="RHEA:11816"/>
        <dbReference type="ChEBI" id="CHEBI:57634"/>
        <dbReference type="ChEBI" id="CHEBI:58225"/>
        <dbReference type="EC" id="5.3.1.9"/>
    </reaction>
</comment>
<dbReference type="PATRIC" id="fig|1422.18.peg.1854"/>
<feature type="active site" description="Proton donor" evidence="9">
    <location>
        <position position="411"/>
    </location>
</feature>